<sequence>MHETLWSGDDLYRRARNASARVRSDLPDLWHAAMRGTTRWPTTLWGRICGDRPTWPVVAALALSAAALGAMLTRASAPKPTPSPGFSSLERWEGEGGNVTDDPLPEPKPACGPSLLRRGQDQIVAHPVMTAAAGIVLGGALVALLLHRHDH</sequence>
<dbReference type="AlphaFoldDB" id="A0A918J0F2"/>
<keyword evidence="2" id="KW-0812">Transmembrane</keyword>
<dbReference type="RefSeq" id="WP_189634769.1">
    <property type="nucleotide sequence ID" value="NZ_BMYQ01000012.1"/>
</dbReference>
<gene>
    <name evidence="3" type="ORF">GCM10011452_30800</name>
</gene>
<protein>
    <submittedName>
        <fullName evidence="3">Uncharacterized protein</fullName>
    </submittedName>
</protein>
<evidence type="ECO:0000313" key="3">
    <source>
        <dbReference type="EMBL" id="GGW40315.1"/>
    </source>
</evidence>
<organism evidence="3 4">
    <name type="scientific">Gemmobacter lanyuensis</name>
    <dbReference type="NCBI Taxonomy" id="1054497"/>
    <lineage>
        <taxon>Bacteria</taxon>
        <taxon>Pseudomonadati</taxon>
        <taxon>Pseudomonadota</taxon>
        <taxon>Alphaproteobacteria</taxon>
        <taxon>Rhodobacterales</taxon>
        <taxon>Paracoccaceae</taxon>
        <taxon>Gemmobacter</taxon>
    </lineage>
</organism>
<dbReference type="EMBL" id="BMYQ01000012">
    <property type="protein sequence ID" value="GGW40315.1"/>
    <property type="molecule type" value="Genomic_DNA"/>
</dbReference>
<accession>A0A918J0F2</accession>
<evidence type="ECO:0000313" key="4">
    <source>
        <dbReference type="Proteomes" id="UP000628984"/>
    </source>
</evidence>
<feature type="transmembrane region" description="Helical" evidence="2">
    <location>
        <begin position="57"/>
        <end position="77"/>
    </location>
</feature>
<name>A0A918J0F2_9RHOB</name>
<proteinExistence type="predicted"/>
<reference evidence="3" key="2">
    <citation type="submission" date="2020-09" db="EMBL/GenBank/DDBJ databases">
        <authorList>
            <person name="Sun Q."/>
            <person name="Kim S."/>
        </authorList>
    </citation>
    <scope>NUCLEOTIDE SEQUENCE</scope>
    <source>
        <strain evidence="3">KCTC 23714</strain>
    </source>
</reference>
<keyword evidence="4" id="KW-1185">Reference proteome</keyword>
<dbReference type="Proteomes" id="UP000628984">
    <property type="component" value="Unassembled WGS sequence"/>
</dbReference>
<keyword evidence="2" id="KW-0472">Membrane</keyword>
<evidence type="ECO:0000256" key="1">
    <source>
        <dbReference type="SAM" id="MobiDB-lite"/>
    </source>
</evidence>
<evidence type="ECO:0000256" key="2">
    <source>
        <dbReference type="SAM" id="Phobius"/>
    </source>
</evidence>
<keyword evidence="2" id="KW-1133">Transmembrane helix</keyword>
<feature type="region of interest" description="Disordered" evidence="1">
    <location>
        <begin position="75"/>
        <end position="110"/>
    </location>
</feature>
<reference evidence="3" key="1">
    <citation type="journal article" date="2014" name="Int. J. Syst. Evol. Microbiol.">
        <title>Complete genome sequence of Corynebacterium casei LMG S-19264T (=DSM 44701T), isolated from a smear-ripened cheese.</title>
        <authorList>
            <consortium name="US DOE Joint Genome Institute (JGI-PGF)"/>
            <person name="Walter F."/>
            <person name="Albersmeier A."/>
            <person name="Kalinowski J."/>
            <person name="Ruckert C."/>
        </authorList>
    </citation>
    <scope>NUCLEOTIDE SEQUENCE</scope>
    <source>
        <strain evidence="3">KCTC 23714</strain>
    </source>
</reference>
<feature type="transmembrane region" description="Helical" evidence="2">
    <location>
        <begin position="123"/>
        <end position="146"/>
    </location>
</feature>
<comment type="caution">
    <text evidence="3">The sequence shown here is derived from an EMBL/GenBank/DDBJ whole genome shotgun (WGS) entry which is preliminary data.</text>
</comment>